<dbReference type="OrthoDB" id="5566236at2"/>
<comment type="caution">
    <text evidence="2">The sequence shown here is derived from an EMBL/GenBank/DDBJ whole genome shotgun (WGS) entry which is preliminary data.</text>
</comment>
<evidence type="ECO:0000256" key="1">
    <source>
        <dbReference type="SAM" id="Coils"/>
    </source>
</evidence>
<keyword evidence="3" id="KW-1185">Reference proteome</keyword>
<dbReference type="RefSeq" id="WP_064031821.1">
    <property type="nucleotide sequence ID" value="NZ_LUUK01000234.1"/>
</dbReference>
<dbReference type="EMBL" id="LUUK01000234">
    <property type="protein sequence ID" value="OAI11161.1"/>
    <property type="molecule type" value="Genomic_DNA"/>
</dbReference>
<feature type="coiled-coil region" evidence="1">
    <location>
        <begin position="33"/>
        <end position="68"/>
    </location>
</feature>
<name>A0A177MZX3_9GAMM</name>
<dbReference type="AlphaFoldDB" id="A0A177MZX3"/>
<accession>A0A177MZX3</accession>
<sequence length="186" mass="21228">MAAIGRWLSAALSFWRRASDDQLDWRLARQDLAAELRRNQAVAEQALAAQLRKQAQQLAHELAVNKARNANELAMVKVQCQQDLKDYRQYLESLDKLKNSLRASYAHLPEAVAFTIHHHAKQLLNRMWDSDEPEEKLRMEMALLQFMAAVHEDSRAALQQETSTAGMPQRALAFIDADREGKPLPD</sequence>
<evidence type="ECO:0000313" key="2">
    <source>
        <dbReference type="EMBL" id="OAI11161.1"/>
    </source>
</evidence>
<protein>
    <submittedName>
        <fullName evidence="2">Uncharacterized protein</fullName>
    </submittedName>
</protein>
<keyword evidence="1" id="KW-0175">Coiled coil</keyword>
<proteinExistence type="predicted"/>
<evidence type="ECO:0000313" key="3">
    <source>
        <dbReference type="Proteomes" id="UP000077628"/>
    </source>
</evidence>
<organism evidence="2 3">
    <name type="scientific">Methylomonas koyamae</name>
    <dbReference type="NCBI Taxonomy" id="702114"/>
    <lineage>
        <taxon>Bacteria</taxon>
        <taxon>Pseudomonadati</taxon>
        <taxon>Pseudomonadota</taxon>
        <taxon>Gammaproteobacteria</taxon>
        <taxon>Methylococcales</taxon>
        <taxon>Methylococcaceae</taxon>
        <taxon>Methylomonas</taxon>
    </lineage>
</organism>
<dbReference type="STRING" id="702114.A1355_16380"/>
<gene>
    <name evidence="2" type="ORF">A1355_16380</name>
</gene>
<dbReference type="Proteomes" id="UP000077628">
    <property type="component" value="Unassembled WGS sequence"/>
</dbReference>
<reference evidence="3" key="1">
    <citation type="submission" date="2016-03" db="EMBL/GenBank/DDBJ databases">
        <authorList>
            <person name="Heylen K."/>
            <person name="De Vos P."/>
            <person name="Vekeman B."/>
        </authorList>
    </citation>
    <scope>NUCLEOTIDE SEQUENCE [LARGE SCALE GENOMIC DNA]</scope>
    <source>
        <strain evidence="3">R-45383</strain>
    </source>
</reference>